<dbReference type="EMBL" id="JBHSXH010000014">
    <property type="protein sequence ID" value="MFC6825282.1"/>
    <property type="molecule type" value="Genomic_DNA"/>
</dbReference>
<dbReference type="Gene3D" id="3.40.50.720">
    <property type="entry name" value="NAD(P)-binding Rossmann-like Domain"/>
    <property type="match status" value="2"/>
</dbReference>
<keyword evidence="7" id="KW-1185">Reference proteome</keyword>
<protein>
    <submittedName>
        <fullName evidence="6">2-hydroxyacid dehydrogenase</fullName>
    </submittedName>
</protein>
<dbReference type="InterPro" id="IPR036291">
    <property type="entry name" value="NAD(P)-bd_dom_sf"/>
</dbReference>
<dbReference type="GO" id="GO:0016491">
    <property type="term" value="F:oxidoreductase activity"/>
    <property type="evidence" value="ECO:0007669"/>
    <property type="project" value="UniProtKB-KW"/>
</dbReference>
<dbReference type="RefSeq" id="WP_379695359.1">
    <property type="nucleotide sequence ID" value="NZ_JBHSXH010000014.1"/>
</dbReference>
<accession>A0ABD5U0I5</accession>
<comment type="similarity">
    <text evidence="3">Belongs to the D-isomer specific 2-hydroxyacid dehydrogenase family.</text>
</comment>
<name>A0ABD5U0I5_9EURY</name>
<dbReference type="Pfam" id="PF00389">
    <property type="entry name" value="2-Hacid_dh"/>
    <property type="match status" value="1"/>
</dbReference>
<keyword evidence="1 3" id="KW-0560">Oxidoreductase</keyword>
<evidence type="ECO:0000313" key="6">
    <source>
        <dbReference type="EMBL" id="MFC6825282.1"/>
    </source>
</evidence>
<evidence type="ECO:0000256" key="2">
    <source>
        <dbReference type="ARBA" id="ARBA00023027"/>
    </source>
</evidence>
<dbReference type="Proteomes" id="UP001596408">
    <property type="component" value="Unassembled WGS sequence"/>
</dbReference>
<organism evidence="6 7">
    <name type="scientific">Halopelagius fulvigenes</name>
    <dbReference type="NCBI Taxonomy" id="1198324"/>
    <lineage>
        <taxon>Archaea</taxon>
        <taxon>Methanobacteriati</taxon>
        <taxon>Methanobacteriota</taxon>
        <taxon>Stenosarchaea group</taxon>
        <taxon>Halobacteria</taxon>
        <taxon>Halobacteriales</taxon>
        <taxon>Haloferacaceae</taxon>
    </lineage>
</organism>
<proteinExistence type="inferred from homology"/>
<dbReference type="InterPro" id="IPR050223">
    <property type="entry name" value="D-isomer_2-hydroxyacid_DH"/>
</dbReference>
<dbReference type="PANTHER" id="PTHR10996">
    <property type="entry name" value="2-HYDROXYACID DEHYDROGENASE-RELATED"/>
    <property type="match status" value="1"/>
</dbReference>
<evidence type="ECO:0000256" key="1">
    <source>
        <dbReference type="ARBA" id="ARBA00023002"/>
    </source>
</evidence>
<comment type="caution">
    <text evidence="6">The sequence shown here is derived from an EMBL/GenBank/DDBJ whole genome shotgun (WGS) entry which is preliminary data.</text>
</comment>
<feature type="domain" description="D-isomer specific 2-hydroxyacid dehydrogenase NAD-binding" evidence="5">
    <location>
        <begin position="106"/>
        <end position="293"/>
    </location>
</feature>
<reference evidence="6 7" key="1">
    <citation type="journal article" date="2019" name="Int. J. Syst. Evol. Microbiol.">
        <title>The Global Catalogue of Microorganisms (GCM) 10K type strain sequencing project: providing services to taxonomists for standard genome sequencing and annotation.</title>
        <authorList>
            <consortium name="The Broad Institute Genomics Platform"/>
            <consortium name="The Broad Institute Genome Sequencing Center for Infectious Disease"/>
            <person name="Wu L."/>
            <person name="Ma J."/>
        </authorList>
    </citation>
    <scope>NUCLEOTIDE SEQUENCE [LARGE SCALE GENOMIC DNA]</scope>
    <source>
        <strain evidence="6 7">YIM 94188</strain>
    </source>
</reference>
<dbReference type="InterPro" id="IPR006139">
    <property type="entry name" value="D-isomer_2_OHA_DH_cat_dom"/>
</dbReference>
<dbReference type="SUPFAM" id="SSF51735">
    <property type="entry name" value="NAD(P)-binding Rossmann-fold domains"/>
    <property type="match status" value="1"/>
</dbReference>
<dbReference type="InterPro" id="IPR006140">
    <property type="entry name" value="D-isomer_DH_NAD-bd"/>
</dbReference>
<dbReference type="AlphaFoldDB" id="A0ABD5U0I5"/>
<dbReference type="CDD" id="cd12165">
    <property type="entry name" value="2-Hacid_dh_6"/>
    <property type="match status" value="1"/>
</dbReference>
<dbReference type="Pfam" id="PF02826">
    <property type="entry name" value="2-Hacid_dh_C"/>
    <property type="match status" value="1"/>
</dbReference>
<evidence type="ECO:0000313" key="7">
    <source>
        <dbReference type="Proteomes" id="UP001596408"/>
    </source>
</evidence>
<feature type="domain" description="D-isomer specific 2-hydroxyacid dehydrogenase catalytic" evidence="4">
    <location>
        <begin position="11"/>
        <end position="324"/>
    </location>
</feature>
<dbReference type="PANTHER" id="PTHR10996:SF178">
    <property type="entry name" value="2-HYDROXYACID DEHYDROGENASE YGL185C-RELATED"/>
    <property type="match status" value="1"/>
</dbReference>
<dbReference type="SUPFAM" id="SSF52283">
    <property type="entry name" value="Formate/glycerate dehydrogenase catalytic domain-like"/>
    <property type="match status" value="1"/>
</dbReference>
<evidence type="ECO:0000256" key="3">
    <source>
        <dbReference type="RuleBase" id="RU003719"/>
    </source>
</evidence>
<evidence type="ECO:0000259" key="4">
    <source>
        <dbReference type="Pfam" id="PF00389"/>
    </source>
</evidence>
<gene>
    <name evidence="6" type="ORF">ACFQEV_09815</name>
</gene>
<sequence length="329" mass="35610">MSLHIVLIGGIAAGAKPILEEQIEVPATFRAISDSDDEEDVLAVLTDADIVLGDWPAAANAMSAPDLKLMQRVGAGVDKIDPERIPPGAYVCNVYKHSTAIAEHVFSMLLAHRRRLLELDADLRNGVWNYPRPPEGSVSDIRGSTLGIVGFGHIGRALVPRARGFDLDVMAIRGSEPTDDLPDGVTFLGGPDDLDRVLEECDVIVVSVPLNDETRGLIGEREFELMGADSMLINVARGPVVDEAAFYEALESETIGGAGIDTWYRYPNGDESVQPSEFPFTNLDNVVLTPHIAGWSDQTASARFDFIAENVARIARGEKPENVVWGPRA</sequence>
<evidence type="ECO:0000259" key="5">
    <source>
        <dbReference type="Pfam" id="PF02826"/>
    </source>
</evidence>
<keyword evidence="2" id="KW-0520">NAD</keyword>